<feature type="transmembrane region" description="Helical" evidence="1">
    <location>
        <begin position="301"/>
        <end position="323"/>
    </location>
</feature>
<comment type="caution">
    <text evidence="3">The sequence shown here is derived from an EMBL/GenBank/DDBJ whole genome shotgun (WGS) entry which is preliminary data.</text>
</comment>
<feature type="transmembrane region" description="Helical" evidence="1">
    <location>
        <begin position="24"/>
        <end position="44"/>
    </location>
</feature>
<dbReference type="Proteomes" id="UP000295484">
    <property type="component" value="Unassembled WGS sequence"/>
</dbReference>
<feature type="transmembrane region" description="Helical" evidence="1">
    <location>
        <begin position="234"/>
        <end position="255"/>
    </location>
</feature>
<dbReference type="EMBL" id="SOEB01000035">
    <property type="protein sequence ID" value="TDX21877.1"/>
    <property type="molecule type" value="Genomic_DNA"/>
</dbReference>
<organism evidence="3 4">
    <name type="scientific">Rhodovulum visakhapatnamense</name>
    <dbReference type="NCBI Taxonomy" id="364297"/>
    <lineage>
        <taxon>Bacteria</taxon>
        <taxon>Pseudomonadati</taxon>
        <taxon>Pseudomonadota</taxon>
        <taxon>Alphaproteobacteria</taxon>
        <taxon>Rhodobacterales</taxon>
        <taxon>Paracoccaceae</taxon>
        <taxon>Rhodovulum</taxon>
    </lineage>
</organism>
<gene>
    <name evidence="3" type="ORF">EV657_13515</name>
</gene>
<dbReference type="GO" id="GO:0016020">
    <property type="term" value="C:membrane"/>
    <property type="evidence" value="ECO:0007669"/>
    <property type="project" value="TreeGrafter"/>
</dbReference>
<keyword evidence="1" id="KW-0812">Transmembrane</keyword>
<name>A0A4R8FGA7_9RHOB</name>
<reference evidence="3 4" key="1">
    <citation type="submission" date="2019-03" db="EMBL/GenBank/DDBJ databases">
        <title>Genomic Encyclopedia of Type Strains, Phase IV (KMG-IV): sequencing the most valuable type-strain genomes for metagenomic binning, comparative biology and taxonomic classification.</title>
        <authorList>
            <person name="Goeker M."/>
        </authorList>
    </citation>
    <scope>NUCLEOTIDE SEQUENCE [LARGE SCALE GENOMIC DNA]</scope>
    <source>
        <strain evidence="3 4">JA181</strain>
    </source>
</reference>
<dbReference type="PANTHER" id="PTHR23028:SF53">
    <property type="entry name" value="ACYL_TRANSF_3 DOMAIN-CONTAINING PROTEIN"/>
    <property type="match status" value="1"/>
</dbReference>
<dbReference type="RefSeq" id="WP_134079503.1">
    <property type="nucleotide sequence ID" value="NZ_SOEB01000035.1"/>
</dbReference>
<dbReference type="GO" id="GO:0016747">
    <property type="term" value="F:acyltransferase activity, transferring groups other than amino-acyl groups"/>
    <property type="evidence" value="ECO:0007669"/>
    <property type="project" value="InterPro"/>
</dbReference>
<feature type="transmembrane region" description="Helical" evidence="1">
    <location>
        <begin position="125"/>
        <end position="146"/>
    </location>
</feature>
<evidence type="ECO:0000313" key="3">
    <source>
        <dbReference type="EMBL" id="TDX21877.1"/>
    </source>
</evidence>
<evidence type="ECO:0000256" key="1">
    <source>
        <dbReference type="SAM" id="Phobius"/>
    </source>
</evidence>
<keyword evidence="1" id="KW-0472">Membrane</keyword>
<feature type="transmembrane region" description="Helical" evidence="1">
    <location>
        <begin position="93"/>
        <end position="113"/>
    </location>
</feature>
<dbReference type="GO" id="GO:0000271">
    <property type="term" value="P:polysaccharide biosynthetic process"/>
    <property type="evidence" value="ECO:0007669"/>
    <property type="project" value="TreeGrafter"/>
</dbReference>
<keyword evidence="1" id="KW-1133">Transmembrane helix</keyword>
<feature type="transmembrane region" description="Helical" evidence="1">
    <location>
        <begin position="261"/>
        <end position="280"/>
    </location>
</feature>
<dbReference type="AlphaFoldDB" id="A0A4R8FGA7"/>
<evidence type="ECO:0000313" key="4">
    <source>
        <dbReference type="Proteomes" id="UP000295484"/>
    </source>
</evidence>
<sequence length="365" mass="41201">MVHSAADHSYQEYLNTHHFGSLDGLRFICIAAVIWHHGLLWQHLIGFSPIFGRGYTGVDFFFVLSGFLITTLLLRERSKKGQFDLRGFYWRRVLRIVPVYFLVVTVAGVLAALRASETAELLPFYYLFLSNFLTEHIPLLTVTWSLSMEEQYYLVWPVLLMLLPARWAIPVLVGFVAVNLAAVLGALAPLGIHPAWAGPLRFAMPASTYAPLLMGSLAAILLHQPHWFDRISPLLAPRIMPWLLFTALAAVLANWPEGLAGWPNLLMHALMTLILMSLVVREDNGMHRILCFAPIARVGQISYGIYLYHLFALSAVVKILRPVGLENQIAIMIIYPALAVFVAEISFRTYERWFLGLRHKGLGRV</sequence>
<protein>
    <submittedName>
        <fullName evidence="3">Peptidoglycan/LPS O-acetylase OafA/YrhL</fullName>
    </submittedName>
</protein>
<dbReference type="InterPro" id="IPR050879">
    <property type="entry name" value="Acyltransferase_3"/>
</dbReference>
<dbReference type="Pfam" id="PF01757">
    <property type="entry name" value="Acyl_transf_3"/>
    <property type="match status" value="1"/>
</dbReference>
<feature type="transmembrane region" description="Helical" evidence="1">
    <location>
        <begin position="329"/>
        <end position="350"/>
    </location>
</feature>
<feature type="domain" description="Acyltransferase 3" evidence="2">
    <location>
        <begin position="20"/>
        <end position="342"/>
    </location>
</feature>
<accession>A0A4R8FGA7</accession>
<dbReference type="PANTHER" id="PTHR23028">
    <property type="entry name" value="ACETYLTRANSFERASE"/>
    <property type="match status" value="1"/>
</dbReference>
<dbReference type="InterPro" id="IPR002656">
    <property type="entry name" value="Acyl_transf_3_dom"/>
</dbReference>
<feature type="transmembrane region" description="Helical" evidence="1">
    <location>
        <begin position="50"/>
        <end position="73"/>
    </location>
</feature>
<feature type="transmembrane region" description="Helical" evidence="1">
    <location>
        <begin position="202"/>
        <end position="222"/>
    </location>
</feature>
<feature type="transmembrane region" description="Helical" evidence="1">
    <location>
        <begin position="167"/>
        <end position="190"/>
    </location>
</feature>
<evidence type="ECO:0000259" key="2">
    <source>
        <dbReference type="Pfam" id="PF01757"/>
    </source>
</evidence>
<proteinExistence type="predicted"/>